<organism evidence="1">
    <name type="scientific">Campylobacter virus IBB35</name>
    <dbReference type="NCBI Taxonomy" id="1006972"/>
    <lineage>
        <taxon>Viruses</taxon>
        <taxon>Duplodnaviria</taxon>
        <taxon>Heunggongvirae</taxon>
        <taxon>Uroviricota</taxon>
        <taxon>Caudoviricetes</taxon>
        <taxon>Connertonviridae</taxon>
        <taxon>Firehammervirus</taxon>
    </lineage>
</organism>
<dbReference type="EMBL" id="HM246722">
    <property type="protein sequence ID" value="AEF56807.1"/>
    <property type="molecule type" value="Genomic_DNA"/>
</dbReference>
<proteinExistence type="predicted"/>
<accession>H6SUH6</accession>
<dbReference type="Gene3D" id="1.20.5.300">
    <property type="match status" value="1"/>
</dbReference>
<protein>
    <submittedName>
        <fullName evidence="1">Uncharacterized protein</fullName>
    </submittedName>
</protein>
<reference evidence="1" key="2">
    <citation type="journal article" date="2012" name="Virol. J.">
        <title>The genome and proteome of a Campylobacter coli bacteriophage vB_CcoM-IBB_35 reveal unusual features.</title>
        <authorList>
            <person name="Carvalho C.M."/>
            <person name="Kropinski A.M."/>
            <person name="Lingohr E.J."/>
            <person name="Santos S.B."/>
            <person name="King J."/>
            <person name="Azeredo J."/>
        </authorList>
    </citation>
    <scope>NUCLEOTIDE SEQUENCE</scope>
</reference>
<sequence>MGIIKSTARGIRGTYRAGKNAVNSVNSAYNGAVGGINKVNSALDPMNVVRSTSQRLNNWMDSGSKVSKTTQKNNDVIINELNNVGNEVISATKALDPMNARKLTEISESLKNLSKQISDIKKGLIDNQDTEIRHQGFDKKVQNVSESKVNAPQNKSFFV</sequence>
<name>H6SUH6_9CAUD</name>
<evidence type="ECO:0000313" key="1">
    <source>
        <dbReference type="EMBL" id="AEF56807.1"/>
    </source>
</evidence>
<reference evidence="1" key="1">
    <citation type="submission" date="2010-05" db="EMBL/GenBank/DDBJ databases">
        <authorList>
            <person name="Carvalho C.A."/>
            <person name="Lingohr E.J."/>
            <person name="Kropinski A.M."/>
            <person name="Azeredo J.C."/>
        </authorList>
    </citation>
    <scope>NUCLEOTIDE SEQUENCE</scope>
</reference>